<dbReference type="EMBL" id="FNQK01000039">
    <property type="protein sequence ID" value="SEA73031.1"/>
    <property type="molecule type" value="Genomic_DNA"/>
</dbReference>
<dbReference type="Proteomes" id="UP000198846">
    <property type="component" value="Unassembled WGS sequence"/>
</dbReference>
<accession>A0A1H4DJS9</accession>
<feature type="transmembrane region" description="Helical" evidence="1">
    <location>
        <begin position="7"/>
        <end position="29"/>
    </location>
</feature>
<sequence>MSQSAISVFIYGIYLAFIGLMLLFVPNVLLNLFDIESTSEVWIRFEGVLLLSTAVYYFIGAKYELIVILKTIAFIRFTVIVFFTAFVLLELVPPRIIIISVIDFLGGAWTYLMLKKEGHFARNKK</sequence>
<evidence type="ECO:0000256" key="1">
    <source>
        <dbReference type="SAM" id="Phobius"/>
    </source>
</evidence>
<keyword evidence="3" id="KW-1185">Reference proteome</keyword>
<organism evidence="2 3">
    <name type="scientific">Bizionia paragorgiae</name>
    <dbReference type="NCBI Taxonomy" id="283786"/>
    <lineage>
        <taxon>Bacteria</taxon>
        <taxon>Pseudomonadati</taxon>
        <taxon>Bacteroidota</taxon>
        <taxon>Flavobacteriia</taxon>
        <taxon>Flavobacteriales</taxon>
        <taxon>Flavobacteriaceae</taxon>
        <taxon>Bizionia</taxon>
    </lineage>
</organism>
<dbReference type="OrthoDB" id="7271910at2"/>
<dbReference type="RefSeq" id="WP_092136771.1">
    <property type="nucleotide sequence ID" value="NZ_FNQK01000039.1"/>
</dbReference>
<evidence type="ECO:0000313" key="3">
    <source>
        <dbReference type="Proteomes" id="UP000198846"/>
    </source>
</evidence>
<reference evidence="2 3" key="1">
    <citation type="submission" date="2016-10" db="EMBL/GenBank/DDBJ databases">
        <authorList>
            <person name="de Groot N.N."/>
        </authorList>
    </citation>
    <scope>NUCLEOTIDE SEQUENCE [LARGE SCALE GENOMIC DNA]</scope>
    <source>
        <strain evidence="2 3">DSM 23842</strain>
    </source>
</reference>
<dbReference type="AlphaFoldDB" id="A0A1H4DJS9"/>
<feature type="transmembrane region" description="Helical" evidence="1">
    <location>
        <begin position="95"/>
        <end position="114"/>
    </location>
</feature>
<keyword evidence="1" id="KW-0472">Membrane</keyword>
<feature type="transmembrane region" description="Helical" evidence="1">
    <location>
        <begin position="66"/>
        <end position="89"/>
    </location>
</feature>
<protein>
    <submittedName>
        <fullName evidence="2">Uncharacterized protein</fullName>
    </submittedName>
</protein>
<keyword evidence="1" id="KW-1133">Transmembrane helix</keyword>
<name>A0A1H4DJS9_BIZPA</name>
<gene>
    <name evidence="2" type="ORF">SAMN04487990_1393</name>
</gene>
<proteinExistence type="predicted"/>
<keyword evidence="1" id="KW-0812">Transmembrane</keyword>
<feature type="transmembrane region" description="Helical" evidence="1">
    <location>
        <begin position="41"/>
        <end position="59"/>
    </location>
</feature>
<evidence type="ECO:0000313" key="2">
    <source>
        <dbReference type="EMBL" id="SEA73031.1"/>
    </source>
</evidence>
<dbReference type="STRING" id="283786.SAMN04487990_1393"/>